<dbReference type="SUPFAM" id="SSF53335">
    <property type="entry name" value="S-adenosyl-L-methionine-dependent methyltransferases"/>
    <property type="match status" value="1"/>
</dbReference>
<dbReference type="RefSeq" id="WP_163062137.1">
    <property type="nucleotide sequence ID" value="NZ_JAAGLI010000940.1"/>
</dbReference>
<proteinExistence type="predicted"/>
<dbReference type="GO" id="GO:0032259">
    <property type="term" value="P:methylation"/>
    <property type="evidence" value="ECO:0007669"/>
    <property type="project" value="UniProtKB-KW"/>
</dbReference>
<dbReference type="Pfam" id="PF04672">
    <property type="entry name" value="Methyltransf_19"/>
    <property type="match status" value="1"/>
</dbReference>
<dbReference type="Gene3D" id="3.40.50.150">
    <property type="entry name" value="Vaccinia Virus protein VP39"/>
    <property type="match status" value="1"/>
</dbReference>
<dbReference type="InterPro" id="IPR029063">
    <property type="entry name" value="SAM-dependent_MTases_sf"/>
</dbReference>
<dbReference type="InterPro" id="IPR006764">
    <property type="entry name" value="SAM_dep_MeTrfase_SAV2177_type"/>
</dbReference>
<evidence type="ECO:0000313" key="2">
    <source>
        <dbReference type="Proteomes" id="UP000475532"/>
    </source>
</evidence>
<dbReference type="GO" id="GO:0008168">
    <property type="term" value="F:methyltransferase activity"/>
    <property type="evidence" value="ECO:0007669"/>
    <property type="project" value="UniProtKB-KW"/>
</dbReference>
<accession>A0A6L9QRM9</accession>
<evidence type="ECO:0000313" key="1">
    <source>
        <dbReference type="EMBL" id="NEA27552.1"/>
    </source>
</evidence>
<dbReference type="AlphaFoldDB" id="A0A6L9QRM9"/>
<name>A0A6L9QRM9_9ACTN</name>
<comment type="caution">
    <text evidence="1">The sequence shown here is derived from an EMBL/GenBank/DDBJ whole genome shotgun (WGS) entry which is preliminary data.</text>
</comment>
<dbReference type="PIRSF" id="PIRSF017393">
    <property type="entry name" value="MTase_SAV2177"/>
    <property type="match status" value="1"/>
</dbReference>
<organism evidence="1 2">
    <name type="scientific">Actinomadura bangladeshensis</name>
    <dbReference type="NCBI Taxonomy" id="453573"/>
    <lineage>
        <taxon>Bacteria</taxon>
        <taxon>Bacillati</taxon>
        <taxon>Actinomycetota</taxon>
        <taxon>Actinomycetes</taxon>
        <taxon>Streptosporangiales</taxon>
        <taxon>Thermomonosporaceae</taxon>
        <taxon>Actinomadura</taxon>
    </lineage>
</organism>
<gene>
    <name evidence="1" type="ORF">G3I70_34400</name>
</gene>
<dbReference type="Proteomes" id="UP000475532">
    <property type="component" value="Unassembled WGS sequence"/>
</dbReference>
<dbReference type="EMBL" id="JAAGLI010000940">
    <property type="protein sequence ID" value="NEA27552.1"/>
    <property type="molecule type" value="Genomic_DNA"/>
</dbReference>
<protein>
    <submittedName>
        <fullName evidence="1">SAM-dependent methyltransferase</fullName>
    </submittedName>
</protein>
<keyword evidence="1" id="KW-0489">Methyltransferase</keyword>
<sequence length="271" mass="29530">MITDVAAQRRLPDAIDTSQPSAARVYDYLLGGKDNYDADRTAAQFVLDVAPEMADVARENRRWLVRVVRHLVEQGFDQFIDLGSGLPTQENVHETAQSLDLGARVVYVDHDPMVLAHARALLEAGDGTTAYVHADVRNPREVLDAPELARTIDLTRPVALLAVAVLHFVADEDGPARIVRTYADALPSGSRVAIACGSSDGLTGELAERVRTYFGPDVPSPLYLRSRQEIAALFGDMHLEEPRLVRVTDWPAPTGTAPLPMTTYGAIGRVP</sequence>
<keyword evidence="1" id="KW-0808">Transferase</keyword>
<reference evidence="1 2" key="1">
    <citation type="submission" date="2020-01" db="EMBL/GenBank/DDBJ databases">
        <title>Insect and environment-associated Actinomycetes.</title>
        <authorList>
            <person name="Currrie C."/>
            <person name="Chevrette M."/>
            <person name="Carlson C."/>
            <person name="Stubbendieck R."/>
            <person name="Wendt-Pienkowski E."/>
        </authorList>
    </citation>
    <scope>NUCLEOTIDE SEQUENCE [LARGE SCALE GENOMIC DNA]</scope>
    <source>
        <strain evidence="1 2">SID10258</strain>
    </source>
</reference>